<evidence type="ECO:0000313" key="2">
    <source>
        <dbReference type="Proteomes" id="UP000717996"/>
    </source>
</evidence>
<dbReference type="AlphaFoldDB" id="A0A9P6XQZ5"/>
<comment type="caution">
    <text evidence="1">The sequence shown here is derived from an EMBL/GenBank/DDBJ whole genome shotgun (WGS) entry which is preliminary data.</text>
</comment>
<sequence length="193" mass="19908">MSVTLAGQDGDIVGAHDRDHDLTGRAISRRNGEGCGQGLARAQALNGRIVVGQVVGPLAIGIDGERAMLASGIRLGDKHGFARVGVGDIQLAAGSQRQVFGDGASIIARLRRVDHGAVIGAVDGDGHVLRHNPTVAVIDGHGKRFSDGLARLQALNILIGVVEVVGPVARRVDREGTIRTLAAIVDGPACHLP</sequence>
<name>A0A9P6XQZ5_RHIOR</name>
<protein>
    <submittedName>
        <fullName evidence="1">Uncharacterized protein</fullName>
    </submittedName>
</protein>
<reference evidence="1" key="1">
    <citation type="journal article" date="2020" name="Microb. Genom.">
        <title>Genetic diversity of clinical and environmental Mucorales isolates obtained from an investigation of mucormycosis cases among solid organ transplant recipients.</title>
        <authorList>
            <person name="Nguyen M.H."/>
            <person name="Kaul D."/>
            <person name="Muto C."/>
            <person name="Cheng S.J."/>
            <person name="Richter R.A."/>
            <person name="Bruno V.M."/>
            <person name="Liu G."/>
            <person name="Beyhan S."/>
            <person name="Sundermann A.J."/>
            <person name="Mounaud S."/>
            <person name="Pasculle A.W."/>
            <person name="Nierman W.C."/>
            <person name="Driscoll E."/>
            <person name="Cumbie R."/>
            <person name="Clancy C.J."/>
            <person name="Dupont C.L."/>
        </authorList>
    </citation>
    <scope>NUCLEOTIDE SEQUENCE</scope>
    <source>
        <strain evidence="1">GL16</strain>
    </source>
</reference>
<evidence type="ECO:0000313" key="1">
    <source>
        <dbReference type="EMBL" id="KAG1530444.1"/>
    </source>
</evidence>
<dbReference type="Proteomes" id="UP000717996">
    <property type="component" value="Unassembled WGS sequence"/>
</dbReference>
<dbReference type="EMBL" id="JAANIT010006638">
    <property type="protein sequence ID" value="KAG1530444.1"/>
    <property type="molecule type" value="Genomic_DNA"/>
</dbReference>
<proteinExistence type="predicted"/>
<organism evidence="1 2">
    <name type="scientific">Rhizopus oryzae</name>
    <name type="common">Mucormycosis agent</name>
    <name type="synonym">Rhizopus arrhizus var. delemar</name>
    <dbReference type="NCBI Taxonomy" id="64495"/>
    <lineage>
        <taxon>Eukaryota</taxon>
        <taxon>Fungi</taxon>
        <taxon>Fungi incertae sedis</taxon>
        <taxon>Mucoromycota</taxon>
        <taxon>Mucoromycotina</taxon>
        <taxon>Mucoromycetes</taxon>
        <taxon>Mucorales</taxon>
        <taxon>Mucorineae</taxon>
        <taxon>Rhizopodaceae</taxon>
        <taxon>Rhizopus</taxon>
    </lineage>
</organism>
<accession>A0A9P6XQZ5</accession>
<gene>
    <name evidence="1" type="ORF">G6F51_013837</name>
</gene>